<proteinExistence type="predicted"/>
<dbReference type="Gene3D" id="1.25.40.180">
    <property type="match status" value="1"/>
</dbReference>
<accession>A0A6C0M1R8</accession>
<sequence>MNTYSPNFIYDLQSKYELTDELLIVFEGINEMFKTSSQYIDMKKRINLNVKWKLKKKEDITSLNIIFNALNRLCTTNFDTILEEIKGVEITTALELDKLSQSIIDKMLHEEQFIETYVALIYNLIVAGRWITSESTFRQVLMDKLHNIYELLIKDNSDQNDRSKERGLFKIIAKMFKAHLISKMLISNLMDNQQLIYESTNNEKYMENFIILWLAYPEYKEDYITSIKETISKRLQFMLMDNEIISVVPTVYTKPSIEYTNYIVYMDEYNTVQDMIIDVGKNGNYIQFMGVVLRHTIDHSKDINLIIKIIKQGLSMKIWSKRDILAAIEHIKTVELSDIAIDAPYYKQHLDRIIKDFLSTEKQDKEYRYKKGKYGNKSVR</sequence>
<evidence type="ECO:0000313" key="1">
    <source>
        <dbReference type="EMBL" id="QHU35961.1"/>
    </source>
</evidence>
<protein>
    <submittedName>
        <fullName evidence="1">Uncharacterized protein</fullName>
    </submittedName>
</protein>
<dbReference type="AlphaFoldDB" id="A0A6C0M1R8"/>
<reference evidence="1" key="1">
    <citation type="journal article" date="2020" name="Nature">
        <title>Giant virus diversity and host interactions through global metagenomics.</title>
        <authorList>
            <person name="Schulz F."/>
            <person name="Roux S."/>
            <person name="Paez-Espino D."/>
            <person name="Jungbluth S."/>
            <person name="Walsh D.A."/>
            <person name="Denef V.J."/>
            <person name="McMahon K.D."/>
            <person name="Konstantinidis K.T."/>
            <person name="Eloe-Fadrosh E.A."/>
            <person name="Kyrpides N.C."/>
            <person name="Woyke T."/>
        </authorList>
    </citation>
    <scope>NUCLEOTIDE SEQUENCE</scope>
    <source>
        <strain evidence="1">GVMAG-S-1035085-51</strain>
    </source>
</reference>
<dbReference type="EMBL" id="MN740617">
    <property type="protein sequence ID" value="QHU35961.1"/>
    <property type="molecule type" value="Genomic_DNA"/>
</dbReference>
<dbReference type="SUPFAM" id="SSF48371">
    <property type="entry name" value="ARM repeat"/>
    <property type="match status" value="1"/>
</dbReference>
<name>A0A6C0M1R8_9ZZZZ</name>
<organism evidence="1">
    <name type="scientific">viral metagenome</name>
    <dbReference type="NCBI Taxonomy" id="1070528"/>
    <lineage>
        <taxon>unclassified sequences</taxon>
        <taxon>metagenomes</taxon>
        <taxon>organismal metagenomes</taxon>
    </lineage>
</organism>
<dbReference type="InterPro" id="IPR016024">
    <property type="entry name" value="ARM-type_fold"/>
</dbReference>